<dbReference type="SUPFAM" id="SSF52218">
    <property type="entry name" value="Flavoproteins"/>
    <property type="match status" value="1"/>
</dbReference>
<dbReference type="PANTHER" id="PTHR30543">
    <property type="entry name" value="CHROMATE REDUCTASE"/>
    <property type="match status" value="1"/>
</dbReference>
<protein>
    <recommendedName>
        <fullName evidence="1">NADPH-dependent FMN reductase-like domain-containing protein</fullName>
    </recommendedName>
</protein>
<dbReference type="InterPro" id="IPR005025">
    <property type="entry name" value="FMN_Rdtase-like_dom"/>
</dbReference>
<dbReference type="Gene3D" id="3.40.50.360">
    <property type="match status" value="1"/>
</dbReference>
<accession>A0A0G1B5B2</accession>
<dbReference type="InterPro" id="IPR029039">
    <property type="entry name" value="Flavoprotein-like_sf"/>
</dbReference>
<dbReference type="STRING" id="1618356.UU93_C0005G0026"/>
<name>A0A0G1B5B2_9BACT</name>
<reference evidence="2 3" key="1">
    <citation type="journal article" date="2015" name="Nature">
        <title>rRNA introns, odd ribosomes, and small enigmatic genomes across a large radiation of phyla.</title>
        <authorList>
            <person name="Brown C.T."/>
            <person name="Hug L.A."/>
            <person name="Thomas B.C."/>
            <person name="Sharon I."/>
            <person name="Castelle C.J."/>
            <person name="Singh A."/>
            <person name="Wilkins M.J."/>
            <person name="Williams K.H."/>
            <person name="Banfield J.F."/>
        </authorList>
    </citation>
    <scope>NUCLEOTIDE SEQUENCE [LARGE SCALE GENOMIC DNA]</scope>
</reference>
<evidence type="ECO:0000313" key="3">
    <source>
        <dbReference type="Proteomes" id="UP000034160"/>
    </source>
</evidence>
<dbReference type="GO" id="GO:0005829">
    <property type="term" value="C:cytosol"/>
    <property type="evidence" value="ECO:0007669"/>
    <property type="project" value="TreeGrafter"/>
</dbReference>
<sequence length="175" mass="20139">MLYWLVMKIQVILGSTRQGRVSEKIGAWVMEQAKSIPDVEFELLDLRDYQLPFFDEPVSPSMLKEPYTNPEAAKWTQKIAEGNAYLIITPEYNHGYTAVLKNALDYVYKQWNGKKIGFVGYGTLGAARGIEQLRQVVIELQMIPIRNAVHIVKFWKLTNFDAYNPALKSVLEQLR</sequence>
<feature type="domain" description="NADPH-dependent FMN reductase-like" evidence="1">
    <location>
        <begin position="7"/>
        <end position="155"/>
    </location>
</feature>
<dbReference type="InterPro" id="IPR050712">
    <property type="entry name" value="NAD(P)H-dep_reductase"/>
</dbReference>
<dbReference type="GO" id="GO:0016491">
    <property type="term" value="F:oxidoreductase activity"/>
    <property type="evidence" value="ECO:0007669"/>
    <property type="project" value="InterPro"/>
</dbReference>
<organism evidence="2 3">
    <name type="scientific">Candidatus Amesbacteria bacterium GW2011_GWA2_42_12</name>
    <dbReference type="NCBI Taxonomy" id="1618356"/>
    <lineage>
        <taxon>Bacteria</taxon>
        <taxon>Candidatus Amesiibacteriota</taxon>
    </lineage>
</organism>
<evidence type="ECO:0000259" key="1">
    <source>
        <dbReference type="Pfam" id="PF03358"/>
    </source>
</evidence>
<dbReference type="AlphaFoldDB" id="A0A0G1B5B2"/>
<dbReference type="Proteomes" id="UP000034160">
    <property type="component" value="Unassembled WGS sequence"/>
</dbReference>
<comment type="caution">
    <text evidence="2">The sequence shown here is derived from an EMBL/GenBank/DDBJ whole genome shotgun (WGS) entry which is preliminary data.</text>
</comment>
<evidence type="ECO:0000313" key="2">
    <source>
        <dbReference type="EMBL" id="KKS32718.1"/>
    </source>
</evidence>
<dbReference type="EMBL" id="LCCN01000005">
    <property type="protein sequence ID" value="KKS32718.1"/>
    <property type="molecule type" value="Genomic_DNA"/>
</dbReference>
<dbReference type="Pfam" id="PF03358">
    <property type="entry name" value="FMN_red"/>
    <property type="match status" value="1"/>
</dbReference>
<dbReference type="PANTHER" id="PTHR30543:SF21">
    <property type="entry name" value="NAD(P)H-DEPENDENT FMN REDUCTASE LOT6"/>
    <property type="match status" value="1"/>
</dbReference>
<gene>
    <name evidence="2" type="ORF">UU93_C0005G0026</name>
</gene>
<proteinExistence type="predicted"/>
<dbReference type="GO" id="GO:0010181">
    <property type="term" value="F:FMN binding"/>
    <property type="evidence" value="ECO:0007669"/>
    <property type="project" value="TreeGrafter"/>
</dbReference>